<dbReference type="GO" id="GO:0007602">
    <property type="term" value="P:phototransduction"/>
    <property type="evidence" value="ECO:0007669"/>
    <property type="project" value="UniProtKB-KW"/>
</dbReference>
<keyword evidence="5 11" id="KW-0812">Transmembrane</keyword>
<comment type="subcellular location">
    <subcellularLocation>
        <location evidence="1">Membrane</location>
        <topology evidence="1">Multi-pass membrane protein</topology>
    </subcellularLocation>
</comment>
<gene>
    <name evidence="12" type="ORF">BRAN1462_LOCUS7482</name>
</gene>
<evidence type="ECO:0000256" key="8">
    <source>
        <dbReference type="ARBA" id="ARBA00022991"/>
    </source>
</evidence>
<dbReference type="PANTHER" id="PTHR28286">
    <property type="match status" value="1"/>
</dbReference>
<dbReference type="EMBL" id="HBGW01011806">
    <property type="protein sequence ID" value="CAD9513524.1"/>
    <property type="molecule type" value="Transcribed_RNA"/>
</dbReference>
<dbReference type="GO" id="GO:0009881">
    <property type="term" value="F:photoreceptor activity"/>
    <property type="evidence" value="ECO:0007669"/>
    <property type="project" value="UniProtKB-KW"/>
</dbReference>
<keyword evidence="3" id="KW-0600">Photoreceptor protein</keyword>
<accession>A0A7S2IAA1</accession>
<sequence>MAMTGCCAVGYLAMYCGAGRVTVEGRDVFWMRYVDWLVATETFLFGLTMLSGTTWRHALYVLGLDFVGVACALVGAMIPAVKVPAFVLGAVVFALYNVTLFGPMQASAALLGDGVARRYKRICTFAMASWCVYPCLYMLCEMTRSVGETAEVLLYAICDCNAKCVVAVGLLYSPAILRDVAGGSETGKRRLLGP</sequence>
<evidence type="ECO:0000256" key="11">
    <source>
        <dbReference type="SAM" id="Phobius"/>
    </source>
</evidence>
<dbReference type="Pfam" id="PF01036">
    <property type="entry name" value="Bac_rhodopsin"/>
    <property type="match status" value="1"/>
</dbReference>
<evidence type="ECO:0000313" key="12">
    <source>
        <dbReference type="EMBL" id="CAD9513524.1"/>
    </source>
</evidence>
<feature type="transmembrane region" description="Helical" evidence="11">
    <location>
        <begin position="59"/>
        <end position="80"/>
    </location>
</feature>
<evidence type="ECO:0000256" key="5">
    <source>
        <dbReference type="ARBA" id="ARBA00022692"/>
    </source>
</evidence>
<keyword evidence="6" id="KW-0681">Retinal protein</keyword>
<dbReference type="PRINTS" id="PR00251">
    <property type="entry name" value="BACTRLOPSIN"/>
</dbReference>
<evidence type="ECO:0000256" key="6">
    <source>
        <dbReference type="ARBA" id="ARBA00022925"/>
    </source>
</evidence>
<evidence type="ECO:0000256" key="2">
    <source>
        <dbReference type="ARBA" id="ARBA00008130"/>
    </source>
</evidence>
<proteinExistence type="inferred from homology"/>
<name>A0A7S2IAA1_9DINO</name>
<protein>
    <submittedName>
        <fullName evidence="12">Uncharacterized protein</fullName>
    </submittedName>
</protein>
<evidence type="ECO:0000256" key="10">
    <source>
        <dbReference type="ARBA" id="ARBA00023170"/>
    </source>
</evidence>
<dbReference type="PANTHER" id="PTHR28286:SF2">
    <property type="entry name" value="BACTERIORHODOPSIN _OPSIN, NOPA (EUROFUNG)"/>
    <property type="match status" value="1"/>
</dbReference>
<dbReference type="InterPro" id="IPR001425">
    <property type="entry name" value="Arc/bac/fun_rhodopsins"/>
</dbReference>
<reference evidence="12" key="1">
    <citation type="submission" date="2021-01" db="EMBL/GenBank/DDBJ databases">
        <authorList>
            <person name="Corre E."/>
            <person name="Pelletier E."/>
            <person name="Niang G."/>
            <person name="Scheremetjew M."/>
            <person name="Finn R."/>
            <person name="Kale V."/>
            <person name="Holt S."/>
            <person name="Cochrane G."/>
            <person name="Meng A."/>
            <person name="Brown T."/>
            <person name="Cohen L."/>
        </authorList>
    </citation>
    <scope>NUCLEOTIDE SEQUENCE</scope>
    <source>
        <strain evidence="12">RCC3387</strain>
    </source>
</reference>
<evidence type="ECO:0000256" key="9">
    <source>
        <dbReference type="ARBA" id="ARBA00023136"/>
    </source>
</evidence>
<evidence type="ECO:0000256" key="4">
    <source>
        <dbReference type="ARBA" id="ARBA00022606"/>
    </source>
</evidence>
<keyword evidence="4" id="KW-0716">Sensory transduction</keyword>
<evidence type="ECO:0000256" key="1">
    <source>
        <dbReference type="ARBA" id="ARBA00004141"/>
    </source>
</evidence>
<dbReference type="AlphaFoldDB" id="A0A7S2IAA1"/>
<organism evidence="12">
    <name type="scientific">Zooxanthella nutricula</name>
    <dbReference type="NCBI Taxonomy" id="1333877"/>
    <lineage>
        <taxon>Eukaryota</taxon>
        <taxon>Sar</taxon>
        <taxon>Alveolata</taxon>
        <taxon>Dinophyceae</taxon>
        <taxon>Peridiniales</taxon>
        <taxon>Peridiniales incertae sedis</taxon>
        <taxon>Zooxanthella</taxon>
    </lineage>
</organism>
<dbReference type="SUPFAM" id="SSF81321">
    <property type="entry name" value="Family A G protein-coupled receptor-like"/>
    <property type="match status" value="1"/>
</dbReference>
<feature type="transmembrane region" description="Helical" evidence="11">
    <location>
        <begin position="86"/>
        <end position="110"/>
    </location>
</feature>
<keyword evidence="8" id="KW-0157">Chromophore</keyword>
<keyword evidence="9 11" id="KW-0472">Membrane</keyword>
<dbReference type="Gene3D" id="1.20.1070.10">
    <property type="entry name" value="Rhodopsin 7-helix transmembrane proteins"/>
    <property type="match status" value="1"/>
</dbReference>
<evidence type="ECO:0000256" key="3">
    <source>
        <dbReference type="ARBA" id="ARBA00022543"/>
    </source>
</evidence>
<evidence type="ECO:0000256" key="7">
    <source>
        <dbReference type="ARBA" id="ARBA00022989"/>
    </source>
</evidence>
<keyword evidence="7 11" id="KW-1133">Transmembrane helix</keyword>
<dbReference type="GO" id="GO:0005886">
    <property type="term" value="C:plasma membrane"/>
    <property type="evidence" value="ECO:0007669"/>
    <property type="project" value="TreeGrafter"/>
</dbReference>
<keyword evidence="10" id="KW-0675">Receptor</keyword>
<dbReference type="SMART" id="SM01021">
    <property type="entry name" value="Bac_rhodopsin"/>
    <property type="match status" value="1"/>
</dbReference>
<comment type="similarity">
    <text evidence="2">Belongs to the archaeal/bacterial/fungal opsin family.</text>
</comment>